<name>A0A0C9ZMQ0_9AGAM</name>
<reference evidence="1 2" key="1">
    <citation type="submission" date="2014-04" db="EMBL/GenBank/DDBJ databases">
        <authorList>
            <consortium name="DOE Joint Genome Institute"/>
            <person name="Kuo A."/>
            <person name="Kohler A."/>
            <person name="Costa M.D."/>
            <person name="Nagy L.G."/>
            <person name="Floudas D."/>
            <person name="Copeland A."/>
            <person name="Barry K.W."/>
            <person name="Cichocki N."/>
            <person name="Veneault-Fourrey C."/>
            <person name="LaButti K."/>
            <person name="Lindquist E.A."/>
            <person name="Lipzen A."/>
            <person name="Lundell T."/>
            <person name="Morin E."/>
            <person name="Murat C."/>
            <person name="Sun H."/>
            <person name="Tunlid A."/>
            <person name="Henrissat B."/>
            <person name="Grigoriev I.V."/>
            <person name="Hibbett D.S."/>
            <person name="Martin F."/>
            <person name="Nordberg H.P."/>
            <person name="Cantor M.N."/>
            <person name="Hua S.X."/>
        </authorList>
    </citation>
    <scope>NUCLEOTIDE SEQUENCE [LARGE SCALE GENOMIC DNA]</scope>
    <source>
        <strain evidence="1 2">441</strain>
    </source>
</reference>
<reference evidence="2" key="2">
    <citation type="submission" date="2015-01" db="EMBL/GenBank/DDBJ databases">
        <title>Evolutionary Origins and Diversification of the Mycorrhizal Mutualists.</title>
        <authorList>
            <consortium name="DOE Joint Genome Institute"/>
            <consortium name="Mycorrhizal Genomics Consortium"/>
            <person name="Kohler A."/>
            <person name="Kuo A."/>
            <person name="Nagy L.G."/>
            <person name="Floudas D."/>
            <person name="Copeland A."/>
            <person name="Barry K.W."/>
            <person name="Cichocki N."/>
            <person name="Veneault-Fourrey C."/>
            <person name="LaButti K."/>
            <person name="Lindquist E.A."/>
            <person name="Lipzen A."/>
            <person name="Lundell T."/>
            <person name="Morin E."/>
            <person name="Murat C."/>
            <person name="Riley R."/>
            <person name="Ohm R."/>
            <person name="Sun H."/>
            <person name="Tunlid A."/>
            <person name="Henrissat B."/>
            <person name="Grigoriev I.V."/>
            <person name="Hibbett D.S."/>
            <person name="Martin F."/>
        </authorList>
    </citation>
    <scope>NUCLEOTIDE SEQUENCE [LARGE SCALE GENOMIC DNA]</scope>
    <source>
        <strain evidence="2">441</strain>
    </source>
</reference>
<gene>
    <name evidence="1" type="ORF">PISMIDRAFT_679109</name>
</gene>
<proteinExistence type="predicted"/>
<dbReference type="EMBL" id="KN833724">
    <property type="protein sequence ID" value="KIK23657.1"/>
    <property type="molecule type" value="Genomic_DNA"/>
</dbReference>
<dbReference type="Proteomes" id="UP000054018">
    <property type="component" value="Unassembled WGS sequence"/>
</dbReference>
<protein>
    <submittedName>
        <fullName evidence="1">Uncharacterized protein</fullName>
    </submittedName>
</protein>
<accession>A0A0C9ZMQ0</accession>
<evidence type="ECO:0000313" key="2">
    <source>
        <dbReference type="Proteomes" id="UP000054018"/>
    </source>
</evidence>
<feature type="non-terminal residue" evidence="1">
    <location>
        <position position="57"/>
    </location>
</feature>
<dbReference type="AlphaFoldDB" id="A0A0C9ZMQ0"/>
<evidence type="ECO:0000313" key="1">
    <source>
        <dbReference type="EMBL" id="KIK23657.1"/>
    </source>
</evidence>
<sequence>MVYTNSNSKTCTIPRVIYAWTLGTCKRPGEVPSISWTSDLYGRVSYTKIKNTNSYKK</sequence>
<organism evidence="1 2">
    <name type="scientific">Pisolithus microcarpus 441</name>
    <dbReference type="NCBI Taxonomy" id="765257"/>
    <lineage>
        <taxon>Eukaryota</taxon>
        <taxon>Fungi</taxon>
        <taxon>Dikarya</taxon>
        <taxon>Basidiomycota</taxon>
        <taxon>Agaricomycotina</taxon>
        <taxon>Agaricomycetes</taxon>
        <taxon>Agaricomycetidae</taxon>
        <taxon>Boletales</taxon>
        <taxon>Sclerodermatineae</taxon>
        <taxon>Pisolithaceae</taxon>
        <taxon>Pisolithus</taxon>
    </lineage>
</organism>
<dbReference type="HOGENOM" id="CLU_3002152_0_0_1"/>
<keyword evidence="2" id="KW-1185">Reference proteome</keyword>